<keyword evidence="1" id="KW-0472">Membrane</keyword>
<keyword evidence="3" id="KW-1185">Reference proteome</keyword>
<evidence type="ECO:0000256" key="1">
    <source>
        <dbReference type="SAM" id="Phobius"/>
    </source>
</evidence>
<dbReference type="NCBIfam" id="TIGR04034">
    <property type="entry name" value="export_SdpA"/>
    <property type="match status" value="1"/>
</dbReference>
<keyword evidence="1" id="KW-0812">Transmembrane</keyword>
<dbReference type="EMBL" id="CP096829">
    <property type="protein sequence ID" value="UPZ14834.1"/>
    <property type="molecule type" value="Genomic_DNA"/>
</dbReference>
<gene>
    <name evidence="2" type="ORF">M0M44_18985</name>
</gene>
<proteinExistence type="predicted"/>
<feature type="transmembrane region" description="Helical" evidence="1">
    <location>
        <begin position="12"/>
        <end position="39"/>
    </location>
</feature>
<sequence length="199" mass="23499">MKLPNIMQRSKLLDGTIYFITFAVCAIFAFIFIAGVFLYTVNENPIKLNVNLENKIFTFVPQGWAFFTRNPREAQIVIYQKNADNKFEEISQRHSSHNNLFGLKRRASKMLSELQFIKREINDSLYQNTMWSYQEKIYSKVPLEVISVQNQMEDQILCGEYIVIYQKAVPWAWSRSLDRIKMPAKIIRLNIICNDRENQ</sequence>
<protein>
    <submittedName>
        <fullName evidence="2">SdpA family antimicrobial peptide system protein</fullName>
    </submittedName>
</protein>
<dbReference type="RefSeq" id="WP_248727102.1">
    <property type="nucleotide sequence ID" value="NZ_CP096829.1"/>
</dbReference>
<dbReference type="Pfam" id="PF17418">
    <property type="entry name" value="SdpA"/>
    <property type="match status" value="1"/>
</dbReference>
<evidence type="ECO:0000313" key="3">
    <source>
        <dbReference type="Proteomes" id="UP000829998"/>
    </source>
</evidence>
<dbReference type="Proteomes" id="UP000829998">
    <property type="component" value="Chromosome"/>
</dbReference>
<reference evidence="2 3" key="1">
    <citation type="submission" date="2022-04" db="EMBL/GenBank/DDBJ databases">
        <authorList>
            <person name="Ra J.-S."/>
            <person name="Kim S.-B."/>
        </authorList>
    </citation>
    <scope>NUCLEOTIDE SEQUENCE [LARGE SCALE GENOMIC DNA]</scope>
    <source>
        <strain evidence="2 3">MMS21-Er5</strain>
    </source>
</reference>
<keyword evidence="1" id="KW-1133">Transmembrane helix</keyword>
<evidence type="ECO:0000313" key="2">
    <source>
        <dbReference type="EMBL" id="UPZ14834.1"/>
    </source>
</evidence>
<dbReference type="InterPro" id="IPR023902">
    <property type="entry name" value="Sporulation_SdpA"/>
</dbReference>
<accession>A0ABY4LRK4</accession>
<organism evidence="2 3">
    <name type="scientific">Flavobacterium humidisoli</name>
    <dbReference type="NCBI Taxonomy" id="2937442"/>
    <lineage>
        <taxon>Bacteria</taxon>
        <taxon>Pseudomonadati</taxon>
        <taxon>Bacteroidota</taxon>
        <taxon>Flavobacteriia</taxon>
        <taxon>Flavobacteriales</taxon>
        <taxon>Flavobacteriaceae</taxon>
        <taxon>Flavobacterium</taxon>
    </lineage>
</organism>
<name>A0ABY4LRK4_9FLAO</name>